<evidence type="ECO:0000313" key="14">
    <source>
        <dbReference type="Proteomes" id="UP000515159"/>
    </source>
</evidence>
<evidence type="ECO:0000256" key="12">
    <source>
        <dbReference type="SAM" id="Phobius"/>
    </source>
</evidence>
<dbReference type="InterPro" id="IPR036397">
    <property type="entry name" value="RNaseH_sf"/>
</dbReference>
<dbReference type="GO" id="GO:0006308">
    <property type="term" value="P:DNA catabolic process"/>
    <property type="evidence" value="ECO:0007669"/>
    <property type="project" value="TreeGrafter"/>
</dbReference>
<keyword evidence="14" id="KW-1185">Reference proteome</keyword>
<dbReference type="KEGG" id="gsh:117351329"/>
<keyword evidence="12" id="KW-0812">Transmembrane</keyword>
<dbReference type="InterPro" id="IPR040393">
    <property type="entry name" value="TREX1/2"/>
</dbReference>
<dbReference type="EC" id="3.1.11.2" evidence="4"/>
<keyword evidence="10" id="KW-0539">Nucleus</keyword>
<feature type="transmembrane region" description="Helical" evidence="12">
    <location>
        <begin position="309"/>
        <end position="327"/>
    </location>
</feature>
<dbReference type="AlphaFoldDB" id="A0A6P8Q5C1"/>
<evidence type="ECO:0000256" key="10">
    <source>
        <dbReference type="ARBA" id="ARBA00023242"/>
    </source>
</evidence>
<dbReference type="GeneID" id="117351329"/>
<evidence type="ECO:0000256" key="6">
    <source>
        <dbReference type="ARBA" id="ARBA00022723"/>
    </source>
</evidence>
<evidence type="ECO:0000256" key="2">
    <source>
        <dbReference type="ARBA" id="ARBA00001946"/>
    </source>
</evidence>
<dbReference type="GO" id="GO:0006281">
    <property type="term" value="P:DNA repair"/>
    <property type="evidence" value="ECO:0007669"/>
    <property type="project" value="UniProtKB-ARBA"/>
</dbReference>
<dbReference type="RefSeq" id="XP_033782389.1">
    <property type="nucleotide sequence ID" value="XM_033926498.1"/>
</dbReference>
<dbReference type="InterPro" id="IPR013520">
    <property type="entry name" value="Ribonucl_H"/>
</dbReference>
<dbReference type="GO" id="GO:0046872">
    <property type="term" value="F:metal ion binding"/>
    <property type="evidence" value="ECO:0007669"/>
    <property type="project" value="UniProtKB-KW"/>
</dbReference>
<organism evidence="14 15">
    <name type="scientific">Geotrypetes seraphini</name>
    <name type="common">Gaboon caecilian</name>
    <name type="synonym">Caecilia seraphini</name>
    <dbReference type="NCBI Taxonomy" id="260995"/>
    <lineage>
        <taxon>Eukaryota</taxon>
        <taxon>Metazoa</taxon>
        <taxon>Chordata</taxon>
        <taxon>Craniata</taxon>
        <taxon>Vertebrata</taxon>
        <taxon>Euteleostomi</taxon>
        <taxon>Amphibia</taxon>
        <taxon>Gymnophiona</taxon>
        <taxon>Geotrypetes</taxon>
    </lineage>
</organism>
<evidence type="ECO:0000313" key="15">
    <source>
        <dbReference type="RefSeq" id="XP_033782388.1"/>
    </source>
</evidence>
<evidence type="ECO:0000256" key="7">
    <source>
        <dbReference type="ARBA" id="ARBA00022801"/>
    </source>
</evidence>
<evidence type="ECO:0000313" key="16">
    <source>
        <dbReference type="RefSeq" id="XP_033782389.1"/>
    </source>
</evidence>
<dbReference type="GO" id="GO:0003677">
    <property type="term" value="F:DNA binding"/>
    <property type="evidence" value="ECO:0007669"/>
    <property type="project" value="UniProtKB-ARBA"/>
</dbReference>
<evidence type="ECO:0000256" key="11">
    <source>
        <dbReference type="ARBA" id="ARBA00025769"/>
    </source>
</evidence>
<comment type="catalytic activity">
    <reaction evidence="1">
        <text>Exonucleolytic cleavage in the 3'- to 5'-direction to yield nucleoside 5'-phosphates.</text>
        <dbReference type="EC" id="3.1.11.2"/>
    </reaction>
</comment>
<dbReference type="PANTHER" id="PTHR13058">
    <property type="entry name" value="THREE PRIME REPAIR EXONUCLEASE 1, 2"/>
    <property type="match status" value="1"/>
</dbReference>
<dbReference type="SUPFAM" id="SSF53098">
    <property type="entry name" value="Ribonuclease H-like"/>
    <property type="match status" value="1"/>
</dbReference>
<keyword evidence="8" id="KW-0269">Exonuclease</keyword>
<feature type="domain" description="Exonuclease" evidence="13">
    <location>
        <begin position="14"/>
        <end position="223"/>
    </location>
</feature>
<evidence type="ECO:0000256" key="8">
    <source>
        <dbReference type="ARBA" id="ARBA00022839"/>
    </source>
</evidence>
<sequence length="334" mass="38117">MYSKHDLQPTRFQTYVFMDLEATGLQFSQPRIAELCLIAVSRHALENTEYSNSFLPVPLFPRVVDKLSLCLNPQKPFTPVASKITGLSNDLLHTNRRQGFNIHVIHILEAFLKRQSAPVCFVAHNGYGYDFPLLKAELNGIGFSVFNDVYCVDTLAAMKALDKVNNHLYQFAGLQSNSGRKTYSLEGLYLKFFKEYPPDSHTAEGDTIALIAVFQWRAKDLIKWTDLNAKQFDEIKTMYKEQTKLDSPAKAFWDITPTQSSVLPEARVSTSGTYRFYNENSRSLNNRDLDGEELCSVPLNQSTNNHFTVIHFITLVVVVLIVLKYILEYKPIRI</sequence>
<evidence type="ECO:0000256" key="1">
    <source>
        <dbReference type="ARBA" id="ARBA00000493"/>
    </source>
</evidence>
<dbReference type="InterPro" id="IPR012337">
    <property type="entry name" value="RNaseH-like_sf"/>
</dbReference>
<gene>
    <name evidence="15 16" type="primary">LOC117351329</name>
</gene>
<dbReference type="Gene3D" id="3.30.420.10">
    <property type="entry name" value="Ribonuclease H-like superfamily/Ribonuclease H"/>
    <property type="match status" value="1"/>
</dbReference>
<dbReference type="OrthoDB" id="10250935at2759"/>
<keyword evidence="6" id="KW-0479">Metal-binding</keyword>
<comment type="cofactor">
    <cofactor evidence="2">
        <name>Mg(2+)</name>
        <dbReference type="ChEBI" id="CHEBI:18420"/>
    </cofactor>
</comment>
<name>A0A6P8Q5C1_GEOSA</name>
<evidence type="ECO:0000256" key="4">
    <source>
        <dbReference type="ARBA" id="ARBA00012115"/>
    </source>
</evidence>
<dbReference type="GO" id="GO:0005634">
    <property type="term" value="C:nucleus"/>
    <property type="evidence" value="ECO:0007669"/>
    <property type="project" value="UniProtKB-SubCell"/>
</dbReference>
<evidence type="ECO:0000259" key="13">
    <source>
        <dbReference type="SMART" id="SM00479"/>
    </source>
</evidence>
<keyword evidence="9" id="KW-0460">Magnesium</keyword>
<evidence type="ECO:0000256" key="5">
    <source>
        <dbReference type="ARBA" id="ARBA00022722"/>
    </source>
</evidence>
<protein>
    <recommendedName>
        <fullName evidence="4">exodeoxyribonuclease III</fullName>
        <ecNumber evidence="4">3.1.11.2</ecNumber>
    </recommendedName>
</protein>
<evidence type="ECO:0000256" key="9">
    <source>
        <dbReference type="ARBA" id="ARBA00022842"/>
    </source>
</evidence>
<comment type="similarity">
    <text evidence="11">Belongs to the exonuclease superfamily. TREX family.</text>
</comment>
<dbReference type="RefSeq" id="XP_033782388.1">
    <property type="nucleotide sequence ID" value="XM_033926497.1"/>
</dbReference>
<comment type="subcellular location">
    <subcellularLocation>
        <location evidence="3">Nucleus</location>
    </subcellularLocation>
</comment>
<reference evidence="15 16" key="1">
    <citation type="submission" date="2025-04" db="UniProtKB">
        <authorList>
            <consortium name="RefSeq"/>
        </authorList>
    </citation>
    <scope>IDENTIFICATION</scope>
</reference>
<dbReference type="FunFam" id="3.30.420.10:FF:000046">
    <property type="entry name" value="Three prime repair exonuclease 1"/>
    <property type="match status" value="1"/>
</dbReference>
<keyword evidence="12" id="KW-0472">Membrane</keyword>
<proteinExistence type="inferred from homology"/>
<dbReference type="Proteomes" id="UP000515159">
    <property type="component" value="Chromosome 17"/>
</dbReference>
<dbReference type="GO" id="GO:0005737">
    <property type="term" value="C:cytoplasm"/>
    <property type="evidence" value="ECO:0007669"/>
    <property type="project" value="TreeGrafter"/>
</dbReference>
<accession>A0A6P8Q5C1</accession>
<keyword evidence="7" id="KW-0378">Hydrolase</keyword>
<dbReference type="PANTHER" id="PTHR13058:SF27">
    <property type="entry name" value="THREE-PRIME REPAIR EXONUCLEASE 1"/>
    <property type="match status" value="1"/>
</dbReference>
<dbReference type="Pfam" id="PF00929">
    <property type="entry name" value="RNase_T"/>
    <property type="match status" value="1"/>
</dbReference>
<dbReference type="GO" id="GO:0008311">
    <property type="term" value="F:double-stranded DNA 3'-5' DNA exonuclease activity"/>
    <property type="evidence" value="ECO:0007669"/>
    <property type="project" value="UniProtKB-EC"/>
</dbReference>
<evidence type="ECO:0000256" key="3">
    <source>
        <dbReference type="ARBA" id="ARBA00004123"/>
    </source>
</evidence>
<keyword evidence="12" id="KW-1133">Transmembrane helix</keyword>
<keyword evidence="5" id="KW-0540">Nuclease</keyword>
<dbReference type="SMART" id="SM00479">
    <property type="entry name" value="EXOIII"/>
    <property type="match status" value="1"/>
</dbReference>